<keyword evidence="2 10" id="KW-0489">Methyltransferase</keyword>
<feature type="domain" description="DNA methylase N-4/N-6" evidence="9">
    <location>
        <begin position="56"/>
        <end position="301"/>
    </location>
</feature>
<keyword evidence="6" id="KW-0238">DNA-binding</keyword>
<comment type="similarity">
    <text evidence="1">Belongs to the N(4)/N(6)-methyltransferase family. N(4) subfamily.</text>
</comment>
<evidence type="ECO:0000256" key="3">
    <source>
        <dbReference type="ARBA" id="ARBA00022679"/>
    </source>
</evidence>
<dbReference type="Gene3D" id="3.40.50.150">
    <property type="entry name" value="Vaccinia Virus protein VP39"/>
    <property type="match status" value="1"/>
</dbReference>
<evidence type="ECO:0000259" key="9">
    <source>
        <dbReference type="Pfam" id="PF01555"/>
    </source>
</evidence>
<dbReference type="PRINTS" id="PR00508">
    <property type="entry name" value="S21N4MTFRASE"/>
</dbReference>
<dbReference type="GO" id="GO:0032259">
    <property type="term" value="P:methylation"/>
    <property type="evidence" value="ECO:0007669"/>
    <property type="project" value="UniProtKB-KW"/>
</dbReference>
<dbReference type="GO" id="GO:0005737">
    <property type="term" value="C:cytoplasm"/>
    <property type="evidence" value="ECO:0007669"/>
    <property type="project" value="TreeGrafter"/>
</dbReference>
<protein>
    <recommendedName>
        <fullName evidence="8">Methyltransferase</fullName>
        <ecNumber evidence="8">2.1.1.-</ecNumber>
    </recommendedName>
</protein>
<evidence type="ECO:0000256" key="4">
    <source>
        <dbReference type="ARBA" id="ARBA00022691"/>
    </source>
</evidence>
<evidence type="ECO:0000256" key="1">
    <source>
        <dbReference type="ARBA" id="ARBA00010203"/>
    </source>
</evidence>
<evidence type="ECO:0000256" key="5">
    <source>
        <dbReference type="ARBA" id="ARBA00022747"/>
    </source>
</evidence>
<keyword evidence="11" id="KW-1185">Reference proteome</keyword>
<comment type="caution">
    <text evidence="10">The sequence shown here is derived from an EMBL/GenBank/DDBJ whole genome shotgun (WGS) entry which is preliminary data.</text>
</comment>
<proteinExistence type="inferred from homology"/>
<evidence type="ECO:0000256" key="6">
    <source>
        <dbReference type="ARBA" id="ARBA00023125"/>
    </source>
</evidence>
<keyword evidence="5" id="KW-0680">Restriction system</keyword>
<dbReference type="InterPro" id="IPR002941">
    <property type="entry name" value="DNA_methylase_N4/N6"/>
</dbReference>
<dbReference type="PANTHER" id="PTHR13370">
    <property type="entry name" value="RNA METHYLASE-RELATED"/>
    <property type="match status" value="1"/>
</dbReference>
<dbReference type="GO" id="GO:0009307">
    <property type="term" value="P:DNA restriction-modification system"/>
    <property type="evidence" value="ECO:0007669"/>
    <property type="project" value="UniProtKB-KW"/>
</dbReference>
<dbReference type="SUPFAM" id="SSF53335">
    <property type="entry name" value="S-adenosyl-L-methionine-dependent methyltransferases"/>
    <property type="match status" value="1"/>
</dbReference>
<dbReference type="GO" id="GO:0008170">
    <property type="term" value="F:N-methyltransferase activity"/>
    <property type="evidence" value="ECO:0007669"/>
    <property type="project" value="InterPro"/>
</dbReference>
<dbReference type="PANTHER" id="PTHR13370:SF3">
    <property type="entry name" value="TRNA (GUANINE(10)-N2)-METHYLTRANSFERASE HOMOLOG"/>
    <property type="match status" value="1"/>
</dbReference>
<evidence type="ECO:0000313" key="11">
    <source>
        <dbReference type="Proteomes" id="UP000282654"/>
    </source>
</evidence>
<dbReference type="EC" id="2.1.1.-" evidence="8"/>
<comment type="catalytic activity">
    <reaction evidence="7">
        <text>a 2'-deoxycytidine in DNA + S-adenosyl-L-methionine = an N(4)-methyl-2'-deoxycytidine in DNA + S-adenosyl-L-homocysteine + H(+)</text>
        <dbReference type="Rhea" id="RHEA:16857"/>
        <dbReference type="Rhea" id="RHEA-COMP:11369"/>
        <dbReference type="Rhea" id="RHEA-COMP:13674"/>
        <dbReference type="ChEBI" id="CHEBI:15378"/>
        <dbReference type="ChEBI" id="CHEBI:57856"/>
        <dbReference type="ChEBI" id="CHEBI:59789"/>
        <dbReference type="ChEBI" id="CHEBI:85452"/>
        <dbReference type="ChEBI" id="CHEBI:137933"/>
        <dbReference type="EC" id="2.1.1.113"/>
    </reaction>
</comment>
<evidence type="ECO:0000256" key="8">
    <source>
        <dbReference type="RuleBase" id="RU362026"/>
    </source>
</evidence>
<dbReference type="Pfam" id="PF01555">
    <property type="entry name" value="N6_N4_Mtase"/>
    <property type="match status" value="1"/>
</dbReference>
<sequence length="318" mass="35971">MEPTLFDPLYYTEKKQKENTIVIGPPSLLSRINKDTSYIINGDALTALKQLPEDTVQTCVTSPPYWGLRDYGIPGQIGTEMDINEYLDKLVKIFQEVKRVLKPDGTFWLNIGDGYTSGGRTYRAPDKKTDNGHTVRGLPFRPPTPVGLKPKDLLGLPWRLAFLLQEDGWYLRADIIWFKPNILPESVKDRPTIAHEYVFLLTKNERYYYDYQAILEPAASGKGYRNKRSVWVVNTEPYPEAHFATFPPSLVLPCILAGSKPGDFVLDPFLGSGTTGLVALQHKRNFIGIELNPEYCALAEKRLVPYATILKNETETEA</sequence>
<dbReference type="AlphaFoldDB" id="A0A3N5BZA1"/>
<dbReference type="GO" id="GO:0003677">
    <property type="term" value="F:DNA binding"/>
    <property type="evidence" value="ECO:0007669"/>
    <property type="project" value="UniProtKB-KW"/>
</dbReference>
<accession>A0A3N5BZA1</accession>
<dbReference type="InterPro" id="IPR029063">
    <property type="entry name" value="SAM-dependent_MTases_sf"/>
</dbReference>
<dbReference type="EMBL" id="RKRE01000001">
    <property type="protein sequence ID" value="RPF49201.1"/>
    <property type="molecule type" value="Genomic_DNA"/>
</dbReference>
<organism evidence="10 11">
    <name type="scientific">Thermodesulfitimonas autotrophica</name>
    <dbReference type="NCBI Taxonomy" id="1894989"/>
    <lineage>
        <taxon>Bacteria</taxon>
        <taxon>Bacillati</taxon>
        <taxon>Bacillota</taxon>
        <taxon>Clostridia</taxon>
        <taxon>Thermoanaerobacterales</taxon>
        <taxon>Thermoanaerobacteraceae</taxon>
        <taxon>Thermodesulfitimonas</taxon>
    </lineage>
</organism>
<evidence type="ECO:0000313" key="10">
    <source>
        <dbReference type="EMBL" id="RPF49201.1"/>
    </source>
</evidence>
<keyword evidence="4" id="KW-0949">S-adenosyl-L-methionine</keyword>
<evidence type="ECO:0000256" key="2">
    <source>
        <dbReference type="ARBA" id="ARBA00022603"/>
    </source>
</evidence>
<dbReference type="InterPro" id="IPR001091">
    <property type="entry name" value="RM_Methyltransferase"/>
</dbReference>
<dbReference type="GO" id="GO:0015667">
    <property type="term" value="F:site-specific DNA-methyltransferase (cytosine-N4-specific) activity"/>
    <property type="evidence" value="ECO:0007669"/>
    <property type="project" value="UniProtKB-EC"/>
</dbReference>
<name>A0A3N5BZA1_9THEO</name>
<dbReference type="Proteomes" id="UP000282654">
    <property type="component" value="Unassembled WGS sequence"/>
</dbReference>
<evidence type="ECO:0000256" key="7">
    <source>
        <dbReference type="ARBA" id="ARBA00049120"/>
    </source>
</evidence>
<dbReference type="InterPro" id="IPR017985">
    <property type="entry name" value="MeTrfase_CN4_CS"/>
</dbReference>
<dbReference type="RefSeq" id="WP_211328019.1">
    <property type="nucleotide sequence ID" value="NZ_RKRE01000001.1"/>
</dbReference>
<dbReference type="PROSITE" id="PS00093">
    <property type="entry name" value="N4_MTASE"/>
    <property type="match status" value="1"/>
</dbReference>
<keyword evidence="3 10" id="KW-0808">Transferase</keyword>
<gene>
    <name evidence="10" type="ORF">EDD75_0005</name>
</gene>
<reference evidence="10 11" key="1">
    <citation type="submission" date="2018-11" db="EMBL/GenBank/DDBJ databases">
        <title>Genomic Encyclopedia of Type Strains, Phase IV (KMG-IV): sequencing the most valuable type-strain genomes for metagenomic binning, comparative biology and taxonomic classification.</title>
        <authorList>
            <person name="Goeker M."/>
        </authorList>
    </citation>
    <scope>NUCLEOTIDE SEQUENCE [LARGE SCALE GENOMIC DNA]</scope>
    <source>
        <strain evidence="10 11">DSM 102936</strain>
    </source>
</reference>